<protein>
    <recommendedName>
        <fullName evidence="1">DUF927 domain-containing protein</fullName>
    </recommendedName>
</protein>
<gene>
    <name evidence="3" type="ORF">UFOVP228_2</name>
    <name evidence="2" type="ORF">UFOVP47_4</name>
</gene>
<dbReference type="InterPro" id="IPR009270">
    <property type="entry name" value="DUF927"/>
</dbReference>
<organism evidence="3">
    <name type="scientific">uncultured Caudovirales phage</name>
    <dbReference type="NCBI Taxonomy" id="2100421"/>
    <lineage>
        <taxon>Viruses</taxon>
        <taxon>Duplodnaviria</taxon>
        <taxon>Heunggongvirae</taxon>
        <taxon>Uroviricota</taxon>
        <taxon>Caudoviricetes</taxon>
        <taxon>Peduoviridae</taxon>
        <taxon>Maltschvirus</taxon>
        <taxon>Maltschvirus maltsch</taxon>
    </lineage>
</organism>
<evidence type="ECO:0000313" key="2">
    <source>
        <dbReference type="EMBL" id="CAB4240760.1"/>
    </source>
</evidence>
<dbReference type="Pfam" id="PF06048">
    <property type="entry name" value="DUF927"/>
    <property type="match status" value="1"/>
</dbReference>
<evidence type="ECO:0000259" key="1">
    <source>
        <dbReference type="Pfam" id="PF06048"/>
    </source>
</evidence>
<name>A0A6J7WM11_9CAUD</name>
<evidence type="ECO:0000313" key="3">
    <source>
        <dbReference type="EMBL" id="CAB5218856.1"/>
    </source>
</evidence>
<reference evidence="3" key="1">
    <citation type="submission" date="2020-05" db="EMBL/GenBank/DDBJ databases">
        <authorList>
            <person name="Chiriac C."/>
            <person name="Salcher M."/>
            <person name="Ghai R."/>
            <person name="Kavagutti S V."/>
        </authorList>
    </citation>
    <scope>NUCLEOTIDE SEQUENCE</scope>
</reference>
<dbReference type="EMBL" id="LR798273">
    <property type="protein sequence ID" value="CAB5218856.1"/>
    <property type="molecule type" value="Genomic_DNA"/>
</dbReference>
<accession>A0A6J7WM11</accession>
<feature type="domain" description="DUF927" evidence="1">
    <location>
        <begin position="396"/>
        <end position="677"/>
    </location>
</feature>
<dbReference type="EMBL" id="LR797820">
    <property type="protein sequence ID" value="CAB4240760.1"/>
    <property type="molecule type" value="Genomic_DNA"/>
</dbReference>
<proteinExistence type="predicted"/>
<sequence length="964" mass="106704">MDTTDFLSAVLPTQGKYCNFIHKDKLKKNIFLDTIDNLYDTALKHSEQGKQSYYALGTFDDNGTREAKHALFVKSLFIDMDCGIDATTDKPKAFPSKRAAVAALVKFLMDSKLDALGMPWLVDSGGGVHAYWPLVEDAAVAEWKPVAEAFKRCAKSHKFPIDMTVTADAARVLRNPGTLNHKYDPPRPVVLKQRGDLFVLPEIAEVLAEFKVAVRSVGASSALTVLGERPGFASLSPVAKAMAGNSITLFANIAKRTAKGTGCQQLQYYFDNAAEDGMEPIWRAWLSIAKHCDDGERAMRKLSGLHPYDEDRMLMKVSEIKGPYPCTKMESENPGGCDGCPHKGKITNPLALGRQMETTTESVVYEEPSENPDEPSVEYARPTPPWGYSYGKNGGLFYKKQTKPDEEAVDVMLVPYDLFMTKLVRDETERHAEFKVIKGTNVFTFAVPLEKATNVAECTKLLAANGVVASVRGFDVYLADFVRQSIMSATVSGAETVVPPRFGWVDGDFAVGDTVYSQHGTAHDYSFVSNRLHNIIDLTKTSGTLENWRKPFQLMLKKKMWGHLAMGGMGFASVLMHFMPPGSRAVCAHVCGTHSGLGKSYALALASSIWGSTHKYNVPPTTSLTTLMQRAGLLGALPLVVDEITAKQRETDREFVPNLVFNYSNGAHKVKGSATGNNEIINDLFWEALLLFSSNTPALEAMMGARIATSEGEARRMLEWVIPKNFRFQWDTEQERDESKLLETNYGIAGRMFVQYLVTHQDEVAQICNEALIEWRKVSGATDDERFWSSGIGANIAGWIIARRAGIIDIPLSGIINFWLEDVISPARVIISSNQRSALDILNSYIRENNNNFVTVEGSIVMQNLNGNKYAVTPDSQRRIVRGRIERNVIPGVEDIYLETKMVKTHCANMNFGFQAFMSELDAHAQVREGRKNLLAGTNGPNMRVDCVRITRTLTGGKPTDSLP</sequence>